<dbReference type="eggNOG" id="KOG2382">
    <property type="taxonomic scope" value="Eukaryota"/>
</dbReference>
<dbReference type="EMBL" id="MQVM01000001">
    <property type="protein sequence ID" value="ONH77797.1"/>
    <property type="molecule type" value="Genomic_DNA"/>
</dbReference>
<dbReference type="GO" id="GO:0005739">
    <property type="term" value="C:mitochondrion"/>
    <property type="evidence" value="ECO:0007669"/>
    <property type="project" value="TreeGrafter"/>
</dbReference>
<dbReference type="PANTHER" id="PTHR46118">
    <property type="entry name" value="PROTEIN ABHD11"/>
    <property type="match status" value="1"/>
</dbReference>
<reference evidence="5" key="4">
    <citation type="submission" date="2017-01" db="EMBL/GenBank/DDBJ databases">
        <authorList>
            <person name="Mah S.A."/>
            <person name="Swanson W.J."/>
            <person name="Moy G.W."/>
            <person name="Vacquier V.D."/>
        </authorList>
    </citation>
    <scope>NUCLEOTIDE SEQUENCE [LARGE SCALE GENOMIC DNA]</scope>
    <source>
        <strain evidence="5">129</strain>
    </source>
</reference>
<dbReference type="SUPFAM" id="SSF53474">
    <property type="entry name" value="alpha/beta-Hydrolases"/>
    <property type="match status" value="1"/>
</dbReference>
<evidence type="ECO:0000256" key="2">
    <source>
        <dbReference type="ARBA" id="ARBA00022801"/>
    </source>
</evidence>
<dbReference type="VEuPathDB" id="FungiDB:C5L36_0E02650"/>
<comment type="caution">
    <text evidence="4">The sequence shown here is derived from an EMBL/GenBank/DDBJ whole genome shotgun (WGS) entry which is preliminary data.</text>
</comment>
<dbReference type="PANTHER" id="PTHR46118:SF4">
    <property type="entry name" value="PROTEIN ABHD11"/>
    <property type="match status" value="1"/>
</dbReference>
<evidence type="ECO:0000313" key="4">
    <source>
        <dbReference type="EMBL" id="KGK36283.1"/>
    </source>
</evidence>
<reference evidence="6 9" key="5">
    <citation type="submission" date="2017-05" db="EMBL/GenBank/DDBJ databases">
        <title>The Genome Sequence of Candida krusei Ckrusei653.</title>
        <authorList>
            <person name="Cuomo C."/>
            <person name="Forche A."/>
            <person name="Young S."/>
            <person name="Abouelleil A."/>
            <person name="Cao P."/>
            <person name="Chapman S."/>
            <person name="Cusick C."/>
            <person name="Shea T."/>
            <person name="Nusbaum C."/>
            <person name="Birren B."/>
        </authorList>
    </citation>
    <scope>NUCLEOTIDE SEQUENCE [LARGE SCALE GENOMIC DNA]</scope>
    <source>
        <strain evidence="6 9">Ckrusei653</strain>
    </source>
</reference>
<dbReference type="Pfam" id="PF00561">
    <property type="entry name" value="Abhydrolase_1"/>
    <property type="match status" value="1"/>
</dbReference>
<dbReference type="AlphaFoldDB" id="A0A099NTV4"/>
<evidence type="ECO:0000313" key="9">
    <source>
        <dbReference type="Proteomes" id="UP000195871"/>
    </source>
</evidence>
<organism evidence="4 7">
    <name type="scientific">Pichia kudriavzevii</name>
    <name type="common">Yeast</name>
    <name type="synonym">Issatchenkia orientalis</name>
    <dbReference type="NCBI Taxonomy" id="4909"/>
    <lineage>
        <taxon>Eukaryota</taxon>
        <taxon>Fungi</taxon>
        <taxon>Dikarya</taxon>
        <taxon>Ascomycota</taxon>
        <taxon>Saccharomycotina</taxon>
        <taxon>Pichiomycetes</taxon>
        <taxon>Pichiales</taxon>
        <taxon>Pichiaceae</taxon>
        <taxon>Pichia</taxon>
    </lineage>
</organism>
<feature type="domain" description="AB hydrolase-1" evidence="3">
    <location>
        <begin position="48"/>
        <end position="161"/>
    </location>
</feature>
<dbReference type="InterPro" id="IPR000073">
    <property type="entry name" value="AB_hydrolase_1"/>
</dbReference>
<evidence type="ECO:0000313" key="7">
    <source>
        <dbReference type="Proteomes" id="UP000029867"/>
    </source>
</evidence>
<evidence type="ECO:0000256" key="1">
    <source>
        <dbReference type="ARBA" id="ARBA00008645"/>
    </source>
</evidence>
<reference evidence="8" key="3">
    <citation type="journal article" date="2017" name="Genome Announc.">
        <title>Genome sequences of Cyberlindnera fabianii 65, Pichia kudriavzevii 129, and Saccharomyces cerevisiae 131 isolated from fermented masau fruits in Zimbabwe.</title>
        <authorList>
            <person name="van Rijswijck I.M.H."/>
            <person name="Derks M.F.L."/>
            <person name="Abee T."/>
            <person name="de Ridder D."/>
            <person name="Smid E.J."/>
        </authorList>
    </citation>
    <scope>NUCLEOTIDE SEQUENCE [LARGE SCALE GENOMIC DNA]</scope>
    <source>
        <strain evidence="8">129</strain>
    </source>
</reference>
<proteinExistence type="inferred from homology"/>
<evidence type="ECO:0000259" key="3">
    <source>
        <dbReference type="Pfam" id="PF00561"/>
    </source>
</evidence>
<accession>A0A099NTV4</accession>
<name>A0A099NTV4_PICKU</name>
<dbReference type="Proteomes" id="UP000189274">
    <property type="component" value="Unassembled WGS sequence"/>
</dbReference>
<dbReference type="Proteomes" id="UP000195871">
    <property type="component" value="Unassembled WGS sequence"/>
</dbReference>
<dbReference type="GO" id="GO:0052689">
    <property type="term" value="F:carboxylic ester hydrolase activity"/>
    <property type="evidence" value="ECO:0007669"/>
    <property type="project" value="TreeGrafter"/>
</dbReference>
<gene>
    <name evidence="5" type="ORF">BOH78_0119</name>
    <name evidence="6" type="ORF">CAS74_002987</name>
    <name evidence="4" type="ORF">JL09_g4570</name>
</gene>
<dbReference type="EMBL" id="JQFK01000089">
    <property type="protein sequence ID" value="KGK36283.1"/>
    <property type="molecule type" value="Genomic_DNA"/>
</dbReference>
<protein>
    <submittedName>
        <fullName evidence="5">Abhydrolase domain-containing protein IMO32</fullName>
    </submittedName>
</protein>
<reference evidence="4" key="2">
    <citation type="submission" date="2014-08" db="EMBL/GenBank/DDBJ databases">
        <title>Exploiting Issatchenkia orientalis SD108 for Succinic Acid Production.</title>
        <authorList>
            <person name="Xiao H."/>
            <person name="Shao Z."/>
            <person name="Jiang Y."/>
            <person name="Dole S."/>
            <person name="Zhao H."/>
        </authorList>
    </citation>
    <scope>NUCLEOTIDE SEQUENCE [LARGE SCALE GENOMIC DNA]</scope>
    <source>
        <strain evidence="4">SD108</strain>
    </source>
</reference>
<dbReference type="HOGENOM" id="CLU_020336_53_0_1"/>
<dbReference type="Gene3D" id="3.40.50.1820">
    <property type="entry name" value="alpha/beta hydrolase"/>
    <property type="match status" value="1"/>
</dbReference>
<evidence type="ECO:0000313" key="8">
    <source>
        <dbReference type="Proteomes" id="UP000189274"/>
    </source>
</evidence>
<dbReference type="EMBL" id="NHMM01000004">
    <property type="protein sequence ID" value="OUT22002.1"/>
    <property type="molecule type" value="Genomic_DNA"/>
</dbReference>
<comment type="similarity">
    <text evidence="1">Belongs to the AB hydrolase superfamily.</text>
</comment>
<evidence type="ECO:0000313" key="5">
    <source>
        <dbReference type="EMBL" id="ONH77797.1"/>
    </source>
</evidence>
<evidence type="ECO:0000313" key="6">
    <source>
        <dbReference type="EMBL" id="OUT22002.1"/>
    </source>
</evidence>
<keyword evidence="2 5" id="KW-0378">Hydrolase</keyword>
<dbReference type="InterPro" id="IPR029058">
    <property type="entry name" value="AB_hydrolase_fold"/>
</dbReference>
<reference evidence="7" key="1">
    <citation type="journal article" date="2014" name="Microb. Cell Fact.">
        <title>Exploiting Issatchenkia orientalis SD108 for succinic acid production.</title>
        <authorList>
            <person name="Xiao H."/>
            <person name="Shao Z."/>
            <person name="Jiang Y."/>
            <person name="Dole S."/>
            <person name="Zhao H."/>
        </authorList>
    </citation>
    <scope>NUCLEOTIDE SEQUENCE [LARGE SCALE GENOMIC DNA]</scope>
    <source>
        <strain evidence="7">SD108</strain>
    </source>
</reference>
<dbReference type="Proteomes" id="UP000029867">
    <property type="component" value="Unassembled WGS sequence"/>
</dbReference>
<sequence length="317" mass="36764">MLKTNSLRIARTPLKTLFPSIVRFVHNTNGLLDYDILEPKQKSHIPPAIFLHGLLGNRRNNKSACRMLAERLQTPFILPDLRNHGTSFHAEPFTYKTMTDDLNFLIDNLPESIPKDEGFIILGHSMGAKVAMIHALRHPDQVKGVVSVDNIPYVNPDRSLDTFEKFHISIRFILNCIKKHPEWTLSDLKKHMMKWVEPSELITDYWLANITRRGGVLTPKVPLEMINNSIEEVLDWKLEDYGDLEEYAHQKNMPPLTIIRANYSKIVGTDIHKHAIQKYFPDYEIAPIDCGHWVVTEKRHEFVKIVEDWAFRRFGPV</sequence>